<accession>A0A9Q0FJI9</accession>
<sequence length="191" mass="20733">MAIACLLLHLPPPSPPLPFLPISKPKPNPNPILSSLNTHILALNLSKPNSLSLSTTCVSPKPATFRPLKIRHNKAPSWRLYAAPEEALVSDTTTPLETSQQLVSAATGDSTAYIVQALLITAFVALSILTIGVVYIGVTDFLQKRESQKYEKELAAKQKGKKKRKPRARAGPKGFGQKIDDGVDDDFDIDI</sequence>
<gene>
    <name evidence="3" type="ORF">Tsubulata_043342</name>
</gene>
<feature type="compositionally biased region" description="Acidic residues" evidence="1">
    <location>
        <begin position="182"/>
        <end position="191"/>
    </location>
</feature>
<proteinExistence type="predicted"/>
<reference evidence="3" key="1">
    <citation type="submission" date="2022-02" db="EMBL/GenBank/DDBJ databases">
        <authorList>
            <person name="Henning P.M."/>
            <person name="McCubbin A.G."/>
            <person name="Shore J.S."/>
        </authorList>
    </citation>
    <scope>NUCLEOTIDE SEQUENCE</scope>
    <source>
        <strain evidence="3">F60SS</strain>
        <tissue evidence="3">Leaves</tissue>
    </source>
</reference>
<dbReference type="OrthoDB" id="1930702at2759"/>
<feature type="compositionally biased region" description="Basic residues" evidence="1">
    <location>
        <begin position="158"/>
        <end position="170"/>
    </location>
</feature>
<feature type="transmembrane region" description="Helical" evidence="2">
    <location>
        <begin position="113"/>
        <end position="138"/>
    </location>
</feature>
<keyword evidence="2" id="KW-0472">Membrane</keyword>
<feature type="region of interest" description="Disordered" evidence="1">
    <location>
        <begin position="152"/>
        <end position="191"/>
    </location>
</feature>
<dbReference type="GO" id="GO:0009535">
    <property type="term" value="C:chloroplast thylakoid membrane"/>
    <property type="evidence" value="ECO:0007669"/>
    <property type="project" value="TreeGrafter"/>
</dbReference>
<name>A0A9Q0FJI9_9ROSI</name>
<reference evidence="3" key="2">
    <citation type="journal article" date="2023" name="Plants (Basel)">
        <title>Annotation of the Turnera subulata (Passifloraceae) Draft Genome Reveals the S-Locus Evolved after the Divergence of Turneroideae from Passifloroideae in a Stepwise Manner.</title>
        <authorList>
            <person name="Henning P.M."/>
            <person name="Roalson E.H."/>
            <person name="Mir W."/>
            <person name="McCubbin A.G."/>
            <person name="Shore J.S."/>
        </authorList>
    </citation>
    <scope>NUCLEOTIDE SEQUENCE</scope>
    <source>
        <strain evidence="3">F60SS</strain>
    </source>
</reference>
<evidence type="ECO:0000256" key="2">
    <source>
        <dbReference type="SAM" id="Phobius"/>
    </source>
</evidence>
<dbReference type="PANTHER" id="PTHR36735">
    <property type="entry name" value="TRANSMEMBRANE PROTEIN"/>
    <property type="match status" value="1"/>
</dbReference>
<keyword evidence="2" id="KW-0812">Transmembrane</keyword>
<keyword evidence="2" id="KW-1133">Transmembrane helix</keyword>
<comment type="caution">
    <text evidence="3">The sequence shown here is derived from an EMBL/GenBank/DDBJ whole genome shotgun (WGS) entry which is preliminary data.</text>
</comment>
<dbReference type="PANTHER" id="PTHR36735:SF1">
    <property type="entry name" value="TRANSMEMBRANE PROTEIN"/>
    <property type="match status" value="1"/>
</dbReference>
<dbReference type="AlphaFoldDB" id="A0A9Q0FJI9"/>
<protein>
    <recommendedName>
        <fullName evidence="5">Transmembrane protein</fullName>
    </recommendedName>
</protein>
<dbReference type="Proteomes" id="UP001141552">
    <property type="component" value="Unassembled WGS sequence"/>
</dbReference>
<evidence type="ECO:0000313" key="4">
    <source>
        <dbReference type="Proteomes" id="UP001141552"/>
    </source>
</evidence>
<organism evidence="3 4">
    <name type="scientific">Turnera subulata</name>
    <dbReference type="NCBI Taxonomy" id="218843"/>
    <lineage>
        <taxon>Eukaryota</taxon>
        <taxon>Viridiplantae</taxon>
        <taxon>Streptophyta</taxon>
        <taxon>Embryophyta</taxon>
        <taxon>Tracheophyta</taxon>
        <taxon>Spermatophyta</taxon>
        <taxon>Magnoliopsida</taxon>
        <taxon>eudicotyledons</taxon>
        <taxon>Gunneridae</taxon>
        <taxon>Pentapetalae</taxon>
        <taxon>rosids</taxon>
        <taxon>fabids</taxon>
        <taxon>Malpighiales</taxon>
        <taxon>Passifloraceae</taxon>
        <taxon>Turnera</taxon>
    </lineage>
</organism>
<dbReference type="EMBL" id="JAKUCV010005109">
    <property type="protein sequence ID" value="KAJ4832653.1"/>
    <property type="molecule type" value="Genomic_DNA"/>
</dbReference>
<evidence type="ECO:0000313" key="3">
    <source>
        <dbReference type="EMBL" id="KAJ4832653.1"/>
    </source>
</evidence>
<evidence type="ECO:0000256" key="1">
    <source>
        <dbReference type="SAM" id="MobiDB-lite"/>
    </source>
</evidence>
<evidence type="ECO:0008006" key="5">
    <source>
        <dbReference type="Google" id="ProtNLM"/>
    </source>
</evidence>
<keyword evidence="4" id="KW-1185">Reference proteome</keyword>